<evidence type="ECO:0000313" key="3">
    <source>
        <dbReference type="Proteomes" id="UP000383932"/>
    </source>
</evidence>
<comment type="caution">
    <text evidence="2">The sequence shown here is derived from an EMBL/GenBank/DDBJ whole genome shotgun (WGS) entry which is preliminary data.</text>
</comment>
<gene>
    <name evidence="2" type="ORF">CTheo_8773</name>
</gene>
<accession>A0A5N5Q7S2</accession>
<dbReference type="AlphaFoldDB" id="A0A5N5Q7S2"/>
<reference evidence="2 3" key="1">
    <citation type="journal article" date="2019" name="Fungal Biol. Biotechnol.">
        <title>Draft genome sequence of fastidious pathogen Ceratobasidium theobromae, which causes vascular-streak dieback in Theobroma cacao.</title>
        <authorList>
            <person name="Ali S.S."/>
            <person name="Asman A."/>
            <person name="Shao J."/>
            <person name="Firmansyah A.P."/>
            <person name="Susilo A.W."/>
            <person name="Rosmana A."/>
            <person name="McMahon P."/>
            <person name="Junaid M."/>
            <person name="Guest D."/>
            <person name="Kheng T.Y."/>
            <person name="Meinhardt L.W."/>
            <person name="Bailey B.A."/>
        </authorList>
    </citation>
    <scope>NUCLEOTIDE SEQUENCE [LARGE SCALE GENOMIC DNA]</scope>
    <source>
        <strain evidence="2 3">CT2</strain>
    </source>
</reference>
<evidence type="ECO:0000313" key="2">
    <source>
        <dbReference type="EMBL" id="KAB5587785.1"/>
    </source>
</evidence>
<protein>
    <submittedName>
        <fullName evidence="2">Uncharacterized protein</fullName>
    </submittedName>
</protein>
<dbReference type="OrthoDB" id="3268661at2759"/>
<feature type="compositionally biased region" description="Polar residues" evidence="1">
    <location>
        <begin position="1"/>
        <end position="10"/>
    </location>
</feature>
<dbReference type="Proteomes" id="UP000383932">
    <property type="component" value="Unassembled WGS sequence"/>
</dbReference>
<sequence length="692" mass="79113">MPQRVFSSQLPPAALDEGDLPPSSRATPNPDAFSPVFGHPGVVSSQRLKLFFLGITTERDILCCIACDKTMLLPISMAHEHIQTHAAEAQRYRFSPRRIRDICSRYAVYDGLLTDIPKPTSCVAPFPFLETHKAFHCLVCHEDTDSPRTYLARKSETMRNHFTKHHRGLTADERAIRQREVCVQSFSHPDDKNHRDFIVLPELALLPEQDESELHGASPKDMYEAFVESYRPSDVGFEEGTSLKDTQPFVHFSGWAAHIRKIDPRFLCGLVRAPEPDSDLNRLLATAKDLFARDQLTLKDAHEFYRLALMDEGNGPPEKPLRALQANESVESYGRTWGLFAVFCVRLFRLQKANDQTYGVRFTHQQLKCLEMADAYCRRLPDRPRAIQLFTELSRSMWFPEDDTYFEHIAEDHFNDPTIRFGMLSCLRPDGTFDSPRNCAHKLVQLKYVIRVGLFLWARRVREEMKKCGRGKTYTPQWLINTLAPALTRRAVTPFASVCSAVSQASLYASTSTNVPNVTWTSDSRVVVDGHAVEVPEFQKAVADLINETEKHILDNVLLGVKPEDADFDVKYGEEYKDDYSSTQPRYSFINDSSNKFKSMQFSLAREFFKSPRASFLYRGLEGDQPGSSDISKRKVVWREDGVDRWLSACEKATKMLSFHQHGLPNARNVLRSPRHRRFRPCIQQIDGEHGL</sequence>
<dbReference type="EMBL" id="SSOP01000783">
    <property type="protein sequence ID" value="KAB5587785.1"/>
    <property type="molecule type" value="Genomic_DNA"/>
</dbReference>
<evidence type="ECO:0000256" key="1">
    <source>
        <dbReference type="SAM" id="MobiDB-lite"/>
    </source>
</evidence>
<proteinExistence type="predicted"/>
<organism evidence="2 3">
    <name type="scientific">Ceratobasidium theobromae</name>
    <dbReference type="NCBI Taxonomy" id="1582974"/>
    <lineage>
        <taxon>Eukaryota</taxon>
        <taxon>Fungi</taxon>
        <taxon>Dikarya</taxon>
        <taxon>Basidiomycota</taxon>
        <taxon>Agaricomycotina</taxon>
        <taxon>Agaricomycetes</taxon>
        <taxon>Cantharellales</taxon>
        <taxon>Ceratobasidiaceae</taxon>
        <taxon>Ceratobasidium</taxon>
    </lineage>
</organism>
<keyword evidence="3" id="KW-1185">Reference proteome</keyword>
<feature type="region of interest" description="Disordered" evidence="1">
    <location>
        <begin position="1"/>
        <end position="31"/>
    </location>
</feature>
<name>A0A5N5Q7S2_9AGAM</name>